<evidence type="ECO:0000313" key="2">
    <source>
        <dbReference type="Proteomes" id="UP001155587"/>
    </source>
</evidence>
<gene>
    <name evidence="1" type="ORF">MD535_25175</name>
</gene>
<accession>A0A9X3CTQ1</accession>
<proteinExistence type="predicted"/>
<reference evidence="1" key="1">
    <citation type="submission" date="2022-02" db="EMBL/GenBank/DDBJ databases">
        <title>Vibrio sp. nov, a new bacterium isolated from seawater.</title>
        <authorList>
            <person name="Yuan Y."/>
        </authorList>
    </citation>
    <scope>NUCLEOTIDE SEQUENCE</scope>
    <source>
        <strain evidence="1">ZSDZ65</strain>
    </source>
</reference>
<dbReference type="EMBL" id="JAKRRY010000087">
    <property type="protein sequence ID" value="MCW8349278.1"/>
    <property type="molecule type" value="Genomic_DNA"/>
</dbReference>
<sequence length="66" mass="7442">MQVNCNITHTLNESATDEELNALLKLANSQLLAPNQRKSIQVFVGRKSIDNFLVQTERREQTSNNG</sequence>
<protein>
    <submittedName>
        <fullName evidence="1">Uncharacterized protein</fullName>
    </submittedName>
</protein>
<evidence type="ECO:0000313" key="1">
    <source>
        <dbReference type="EMBL" id="MCW8349278.1"/>
    </source>
</evidence>
<dbReference type="Proteomes" id="UP001155587">
    <property type="component" value="Unassembled WGS sequence"/>
</dbReference>
<name>A0A9X3CTQ1_9VIBR</name>
<dbReference type="AlphaFoldDB" id="A0A9X3CTQ1"/>
<keyword evidence="2" id="KW-1185">Reference proteome</keyword>
<comment type="caution">
    <text evidence="1">The sequence shown here is derived from an EMBL/GenBank/DDBJ whole genome shotgun (WGS) entry which is preliminary data.</text>
</comment>
<organism evidence="1 2">
    <name type="scientific">Vibrio qingdaonensis</name>
    <dbReference type="NCBI Taxonomy" id="2829491"/>
    <lineage>
        <taxon>Bacteria</taxon>
        <taxon>Pseudomonadati</taxon>
        <taxon>Pseudomonadota</taxon>
        <taxon>Gammaproteobacteria</taxon>
        <taxon>Vibrionales</taxon>
        <taxon>Vibrionaceae</taxon>
        <taxon>Vibrio</taxon>
    </lineage>
</organism>
<dbReference type="RefSeq" id="WP_265678015.1">
    <property type="nucleotide sequence ID" value="NZ_JAKRRY010000087.1"/>
</dbReference>